<dbReference type="SUPFAM" id="SSF46689">
    <property type="entry name" value="Homeodomain-like"/>
    <property type="match status" value="1"/>
</dbReference>
<evidence type="ECO:0000259" key="12">
    <source>
        <dbReference type="PROSITE" id="PS51504"/>
    </source>
</evidence>
<dbReference type="InterPro" id="IPR036388">
    <property type="entry name" value="WH-like_DNA-bd_sf"/>
</dbReference>
<dbReference type="Proteomes" id="UP001234989">
    <property type="component" value="Chromosome 7"/>
</dbReference>
<dbReference type="EMBL" id="CP133618">
    <property type="protein sequence ID" value="WMV38297.1"/>
    <property type="molecule type" value="Genomic_DNA"/>
</dbReference>
<dbReference type="InterPro" id="IPR001005">
    <property type="entry name" value="SANT/Myb"/>
</dbReference>
<dbReference type="GO" id="GO:0000976">
    <property type="term" value="F:transcription cis-regulatory region binding"/>
    <property type="evidence" value="ECO:0007669"/>
    <property type="project" value="UniProtKB-ARBA"/>
</dbReference>
<evidence type="ECO:0000256" key="4">
    <source>
        <dbReference type="ARBA" id="ARBA00023015"/>
    </source>
</evidence>
<keyword evidence="3" id="KW-0158">Chromosome</keyword>
<sequence>MGNPKQKWTSEEEEALRAGVAKHGAGKWKNIQRDPEFNHLLYSRSNIDLKLDQWCGGFVPVYNNDALVLEDKWRNLNVSANGQGPRDKSRTPKVKANPDAAAAPLAITYAPLSSTLVPQDASADTVMEDSSKCALDGKTASKYNQMIYDALSSLKEPNGSDTSTLVNFIEQRHEVPQNFRRLLSSRLRRLVQQDKLEKGSDLPKLYICIKRVSRLNSAPDRNGAHQSTTECLRRCGKVVCYPVHLNLHCEMLRPREKGRKYTVVLIENSYRIKKEVLEKSKTAATPKQKHVGPRQFPNNAYLGDTAEEAAITAAYKVAEAENKSFVAAEAAKEAERVSKMEEDSDNSLQIYKDLFDKCSHGEIVLLTA</sequence>
<keyword evidence="14" id="KW-1185">Reference proteome</keyword>
<evidence type="ECO:0000313" key="14">
    <source>
        <dbReference type="Proteomes" id="UP001234989"/>
    </source>
</evidence>
<feature type="domain" description="H15" evidence="12">
    <location>
        <begin position="139"/>
        <end position="217"/>
    </location>
</feature>
<dbReference type="CDD" id="cd11660">
    <property type="entry name" value="SANT_TRF"/>
    <property type="match status" value="1"/>
</dbReference>
<dbReference type="InterPro" id="IPR005818">
    <property type="entry name" value="Histone_H1/H5_H15"/>
</dbReference>
<dbReference type="Gene3D" id="1.10.10.60">
    <property type="entry name" value="Homeodomain-like"/>
    <property type="match status" value="1"/>
</dbReference>
<evidence type="ECO:0000256" key="7">
    <source>
        <dbReference type="ARBA" id="ARBA00023163"/>
    </source>
</evidence>
<evidence type="ECO:0000259" key="11">
    <source>
        <dbReference type="PROSITE" id="PS51294"/>
    </source>
</evidence>
<dbReference type="GO" id="GO:0003691">
    <property type="term" value="F:double-stranded telomeric DNA binding"/>
    <property type="evidence" value="ECO:0007669"/>
    <property type="project" value="InterPro"/>
</dbReference>
<accession>A0AAF0ZFE0</accession>
<dbReference type="Pfam" id="PF00538">
    <property type="entry name" value="Linker_histone"/>
    <property type="match status" value="1"/>
</dbReference>
<evidence type="ECO:0000256" key="2">
    <source>
        <dbReference type="ARBA" id="ARBA00004604"/>
    </source>
</evidence>
<dbReference type="FunFam" id="1.10.10.60:FF:000168">
    <property type="entry name" value="Telomere repeat-binding factor 1"/>
    <property type="match status" value="1"/>
</dbReference>
<gene>
    <name evidence="13" type="ORF">MTR67_031682</name>
</gene>
<dbReference type="PROSITE" id="PS50090">
    <property type="entry name" value="MYB_LIKE"/>
    <property type="match status" value="1"/>
</dbReference>
<evidence type="ECO:0000256" key="9">
    <source>
        <dbReference type="ARBA" id="ARBA00032813"/>
    </source>
</evidence>
<evidence type="ECO:0000256" key="3">
    <source>
        <dbReference type="ARBA" id="ARBA00022454"/>
    </source>
</evidence>
<dbReference type="Pfam" id="PF00249">
    <property type="entry name" value="Myb_DNA-binding"/>
    <property type="match status" value="1"/>
</dbReference>
<feature type="domain" description="Myb-like" evidence="10">
    <location>
        <begin position="5"/>
        <end position="50"/>
    </location>
</feature>
<dbReference type="InterPro" id="IPR044597">
    <property type="entry name" value="SMH1-6"/>
</dbReference>
<keyword evidence="7" id="KW-0804">Transcription</keyword>
<dbReference type="SUPFAM" id="SSF46785">
    <property type="entry name" value="Winged helix' DNA-binding domain"/>
    <property type="match status" value="1"/>
</dbReference>
<dbReference type="GO" id="GO:0005730">
    <property type="term" value="C:nucleolus"/>
    <property type="evidence" value="ECO:0007669"/>
    <property type="project" value="UniProtKB-SubCell"/>
</dbReference>
<comment type="subcellular location">
    <subcellularLocation>
        <location evidence="1">Chromosome</location>
    </subcellularLocation>
    <subcellularLocation>
        <location evidence="2">Nucleus</location>
        <location evidence="2">Nucleolus</location>
    </subcellularLocation>
</comment>
<dbReference type="PROSITE" id="PS51504">
    <property type="entry name" value="H15"/>
    <property type="match status" value="1"/>
</dbReference>
<dbReference type="GO" id="GO:0010597">
    <property type="term" value="P:green leaf volatile biosynthetic process"/>
    <property type="evidence" value="ECO:0007669"/>
    <property type="project" value="UniProtKB-ARBA"/>
</dbReference>
<dbReference type="InterPro" id="IPR009057">
    <property type="entry name" value="Homeodomain-like_sf"/>
</dbReference>
<evidence type="ECO:0000256" key="6">
    <source>
        <dbReference type="ARBA" id="ARBA00023125"/>
    </source>
</evidence>
<evidence type="ECO:0000256" key="1">
    <source>
        <dbReference type="ARBA" id="ARBA00004286"/>
    </source>
</evidence>
<evidence type="ECO:0000256" key="5">
    <source>
        <dbReference type="ARBA" id="ARBA00023054"/>
    </source>
</evidence>
<reference evidence="13" key="1">
    <citation type="submission" date="2023-08" db="EMBL/GenBank/DDBJ databases">
        <title>A de novo genome assembly of Solanum verrucosum Schlechtendal, a Mexican diploid species geographically isolated from the other diploid A-genome species in potato relatives.</title>
        <authorList>
            <person name="Hosaka K."/>
        </authorList>
    </citation>
    <scope>NUCLEOTIDE SEQUENCE</scope>
    <source>
        <tissue evidence="13">Young leaves</tissue>
    </source>
</reference>
<dbReference type="PANTHER" id="PTHR46267">
    <property type="entry name" value="SINGLE MYB HISTONE 4"/>
    <property type="match status" value="1"/>
</dbReference>
<dbReference type="Gene3D" id="1.10.10.10">
    <property type="entry name" value="Winged helix-like DNA-binding domain superfamily/Winged helix DNA-binding domain"/>
    <property type="match status" value="1"/>
</dbReference>
<dbReference type="InterPro" id="IPR036390">
    <property type="entry name" value="WH_DNA-bd_sf"/>
</dbReference>
<evidence type="ECO:0000256" key="8">
    <source>
        <dbReference type="ARBA" id="ARBA00023242"/>
    </source>
</evidence>
<evidence type="ECO:0000313" key="13">
    <source>
        <dbReference type="EMBL" id="WMV38297.1"/>
    </source>
</evidence>
<name>A0AAF0ZFE0_SOLVR</name>
<dbReference type="AlphaFoldDB" id="A0AAF0ZFE0"/>
<dbReference type="PROSITE" id="PS51294">
    <property type="entry name" value="HTH_MYB"/>
    <property type="match status" value="1"/>
</dbReference>
<dbReference type="GO" id="GO:0006334">
    <property type="term" value="P:nucleosome assembly"/>
    <property type="evidence" value="ECO:0007669"/>
    <property type="project" value="InterPro"/>
</dbReference>
<organism evidence="13 14">
    <name type="scientific">Solanum verrucosum</name>
    <dbReference type="NCBI Taxonomy" id="315347"/>
    <lineage>
        <taxon>Eukaryota</taxon>
        <taxon>Viridiplantae</taxon>
        <taxon>Streptophyta</taxon>
        <taxon>Embryophyta</taxon>
        <taxon>Tracheophyta</taxon>
        <taxon>Spermatophyta</taxon>
        <taxon>Magnoliopsida</taxon>
        <taxon>eudicotyledons</taxon>
        <taxon>Gunneridae</taxon>
        <taxon>Pentapetalae</taxon>
        <taxon>asterids</taxon>
        <taxon>lamiids</taxon>
        <taxon>Solanales</taxon>
        <taxon>Solanaceae</taxon>
        <taxon>Solanoideae</taxon>
        <taxon>Solaneae</taxon>
        <taxon>Solanum</taxon>
    </lineage>
</organism>
<proteinExistence type="predicted"/>
<keyword evidence="5" id="KW-0175">Coiled coil</keyword>
<protein>
    <recommendedName>
        <fullName evidence="9">MYB transcription factor</fullName>
    </recommendedName>
</protein>
<keyword evidence="6" id="KW-0238">DNA-binding</keyword>
<keyword evidence="4" id="KW-0805">Transcription regulation</keyword>
<dbReference type="SMART" id="SM00526">
    <property type="entry name" value="H15"/>
    <property type="match status" value="1"/>
</dbReference>
<dbReference type="GO" id="GO:0000786">
    <property type="term" value="C:nucleosome"/>
    <property type="evidence" value="ECO:0007669"/>
    <property type="project" value="InterPro"/>
</dbReference>
<keyword evidence="8" id="KW-0539">Nucleus</keyword>
<evidence type="ECO:0000259" key="10">
    <source>
        <dbReference type="PROSITE" id="PS50090"/>
    </source>
</evidence>
<dbReference type="InterPro" id="IPR017930">
    <property type="entry name" value="Myb_dom"/>
</dbReference>
<dbReference type="PANTHER" id="PTHR46267:SF15">
    <property type="entry name" value="WINGED HELIX-TURN-HELIX TRANSCRIPTION REPRESSOR DNA-BINDING PROTEIN-RELATED"/>
    <property type="match status" value="1"/>
</dbReference>
<feature type="domain" description="HTH myb-type" evidence="11">
    <location>
        <begin position="1"/>
        <end position="31"/>
    </location>
</feature>